<protein>
    <submittedName>
        <fullName evidence="4">Glycerol-3-phosphate cytidylyltransferase</fullName>
        <ecNumber evidence="4">2.7.7.39</ecNumber>
    </submittedName>
</protein>
<reference evidence="4" key="1">
    <citation type="submission" date="2019-11" db="EMBL/GenBank/DDBJ databases">
        <authorList>
            <person name="Feng L."/>
        </authorList>
    </citation>
    <scope>NUCLEOTIDE SEQUENCE</scope>
    <source>
        <strain evidence="4">BfaecisLFYP10</strain>
    </source>
</reference>
<keyword evidence="2 4" id="KW-0548">Nucleotidyltransferase</keyword>
<feature type="domain" description="Cytidyltransferase-like" evidence="3">
    <location>
        <begin position="5"/>
        <end position="132"/>
    </location>
</feature>
<dbReference type="SUPFAM" id="SSF52374">
    <property type="entry name" value="Nucleotidylyl transferase"/>
    <property type="match status" value="1"/>
</dbReference>
<evidence type="ECO:0000256" key="1">
    <source>
        <dbReference type="ARBA" id="ARBA00022679"/>
    </source>
</evidence>
<dbReference type="NCBIfam" id="TIGR00125">
    <property type="entry name" value="cyt_tran_rel"/>
    <property type="match status" value="1"/>
</dbReference>
<dbReference type="AlphaFoldDB" id="A0A6N2VXP6"/>
<dbReference type="RefSeq" id="WP_156730199.1">
    <property type="nucleotide sequence ID" value="NZ_CACRSZ010000056.1"/>
</dbReference>
<accession>A0A6N2VXP6</accession>
<dbReference type="PANTHER" id="PTHR43793:SF1">
    <property type="entry name" value="FAD SYNTHASE"/>
    <property type="match status" value="1"/>
</dbReference>
<proteinExistence type="predicted"/>
<dbReference type="InterPro" id="IPR050385">
    <property type="entry name" value="Archaeal_FAD_synthase"/>
</dbReference>
<dbReference type="InterPro" id="IPR014729">
    <property type="entry name" value="Rossmann-like_a/b/a_fold"/>
</dbReference>
<dbReference type="PANTHER" id="PTHR43793">
    <property type="entry name" value="FAD SYNTHASE"/>
    <property type="match status" value="1"/>
</dbReference>
<keyword evidence="1 4" id="KW-0808">Transferase</keyword>
<evidence type="ECO:0000259" key="3">
    <source>
        <dbReference type="Pfam" id="PF01467"/>
    </source>
</evidence>
<organism evidence="4">
    <name type="scientific">Bacteroides faecis</name>
    <dbReference type="NCBI Taxonomy" id="674529"/>
    <lineage>
        <taxon>Bacteria</taxon>
        <taxon>Pseudomonadati</taxon>
        <taxon>Bacteroidota</taxon>
        <taxon>Bacteroidia</taxon>
        <taxon>Bacteroidales</taxon>
        <taxon>Bacteroidaceae</taxon>
        <taxon>Bacteroides</taxon>
    </lineage>
</organism>
<dbReference type="EC" id="2.7.7.39" evidence="4"/>
<evidence type="ECO:0000313" key="4">
    <source>
        <dbReference type="EMBL" id="VYT33532.1"/>
    </source>
</evidence>
<dbReference type="Pfam" id="PF01467">
    <property type="entry name" value="CTP_transf_like"/>
    <property type="match status" value="1"/>
</dbReference>
<gene>
    <name evidence="4" type="primary">tagD</name>
    <name evidence="4" type="ORF">BFLFYP10_02474</name>
</gene>
<name>A0A6N2VXP6_9BACE</name>
<dbReference type="InterPro" id="IPR004821">
    <property type="entry name" value="Cyt_trans-like"/>
</dbReference>
<evidence type="ECO:0000256" key="2">
    <source>
        <dbReference type="ARBA" id="ARBA00022695"/>
    </source>
</evidence>
<sequence>MIIGYTTGVYDMFHIGHLNILHRAKEQCDYLIVGVSTDELVQHDKNKTPIIPFEERCAIVEAIKYVDKVVPQIDKNKFGVWEQYHFHKMFVGSDWKGTDVWNRFEEQFKPLGVEIVYLDHTDGISSTILREKLNK</sequence>
<dbReference type="GO" id="GO:0047348">
    <property type="term" value="F:glycerol-3-phosphate cytidylyltransferase activity"/>
    <property type="evidence" value="ECO:0007669"/>
    <property type="project" value="UniProtKB-EC"/>
</dbReference>
<dbReference type="EMBL" id="CACRSZ010000056">
    <property type="protein sequence ID" value="VYT33532.1"/>
    <property type="molecule type" value="Genomic_DNA"/>
</dbReference>
<dbReference type="Gene3D" id="3.40.50.620">
    <property type="entry name" value="HUPs"/>
    <property type="match status" value="1"/>
</dbReference>